<dbReference type="Pfam" id="PF17121">
    <property type="entry name" value="zf-C3HC4_5"/>
    <property type="match status" value="1"/>
</dbReference>
<feature type="compositionally biased region" description="Low complexity" evidence="10">
    <location>
        <begin position="43"/>
        <end position="62"/>
    </location>
</feature>
<evidence type="ECO:0000259" key="11">
    <source>
        <dbReference type="PROSITE" id="PS50089"/>
    </source>
</evidence>
<evidence type="ECO:0000256" key="3">
    <source>
        <dbReference type="ARBA" id="ARBA00022723"/>
    </source>
</evidence>
<comment type="caution">
    <text evidence="13">The sequence shown here is derived from an EMBL/GenBank/DDBJ whole genome shotgun (WGS) entry which is preliminary data.</text>
</comment>
<feature type="region of interest" description="Disordered" evidence="10">
    <location>
        <begin position="253"/>
        <end position="335"/>
    </location>
</feature>
<feature type="domain" description="RING-type" evidence="11">
    <location>
        <begin position="92"/>
        <end position="135"/>
    </location>
</feature>
<dbReference type="GO" id="GO:0070985">
    <property type="term" value="C:transcription factor TFIIK complex"/>
    <property type="evidence" value="ECO:0007669"/>
    <property type="project" value="UniProtKB-ARBA"/>
</dbReference>
<keyword evidence="4 9" id="KW-0863">Zinc-finger</keyword>
<dbReference type="SUPFAM" id="SSF57850">
    <property type="entry name" value="RING/U-box"/>
    <property type="match status" value="1"/>
</dbReference>
<dbReference type="InterPro" id="IPR017907">
    <property type="entry name" value="Znf_RING_CS"/>
</dbReference>
<reference evidence="13" key="1">
    <citation type="submission" date="2016-04" db="EMBL/GenBank/DDBJ databases">
        <authorList>
            <person name="Nguyen H.D."/>
            <person name="Kesanakurti P."/>
            <person name="Cullis J."/>
            <person name="Levesque C.A."/>
            <person name="Hambleton S."/>
        </authorList>
    </citation>
    <scope>NUCLEOTIDE SEQUENCE</scope>
    <source>
        <strain evidence="13">DAOMC 238032</strain>
    </source>
</reference>
<keyword evidence="3" id="KW-0479">Metal-binding</keyword>
<dbReference type="InterPro" id="IPR013083">
    <property type="entry name" value="Znf_RING/FYVE/PHD"/>
</dbReference>
<dbReference type="InterPro" id="IPR001841">
    <property type="entry name" value="Znf_RING"/>
</dbReference>
<evidence type="ECO:0000256" key="2">
    <source>
        <dbReference type="ARBA" id="ARBA00022257"/>
    </source>
</evidence>
<organism evidence="13 14">
    <name type="scientific">Tilletia caries</name>
    <name type="common">wheat bunt fungus</name>
    <dbReference type="NCBI Taxonomy" id="13290"/>
    <lineage>
        <taxon>Eukaryota</taxon>
        <taxon>Fungi</taxon>
        <taxon>Dikarya</taxon>
        <taxon>Basidiomycota</taxon>
        <taxon>Ustilaginomycotina</taxon>
        <taxon>Exobasidiomycetes</taxon>
        <taxon>Tilletiales</taxon>
        <taxon>Tilletiaceae</taxon>
        <taxon>Tilletia</taxon>
    </lineage>
</organism>
<dbReference type="GO" id="GO:0006357">
    <property type="term" value="P:regulation of transcription by RNA polymerase II"/>
    <property type="evidence" value="ECO:0007669"/>
    <property type="project" value="TreeGrafter"/>
</dbReference>
<protein>
    <recommendedName>
        <fullName evidence="2">RNA polymerase II transcription factor B subunit 3</fullName>
    </recommendedName>
    <alternativeName>
        <fullName evidence="8">RNA polymerase II transcription factor B 38 kDa subunit</fullName>
    </alternativeName>
    <alternativeName>
        <fullName evidence="7">RNA polymerase II transcription factor B p38 subunit</fullName>
    </alternativeName>
</protein>
<dbReference type="PROSITE" id="PS00518">
    <property type="entry name" value="ZF_RING_1"/>
    <property type="match status" value="1"/>
</dbReference>
<dbReference type="Proteomes" id="UP000836402">
    <property type="component" value="Unassembled WGS sequence"/>
</dbReference>
<evidence type="ECO:0000256" key="9">
    <source>
        <dbReference type="PROSITE-ProRule" id="PRU00175"/>
    </source>
</evidence>
<keyword evidence="5" id="KW-0862">Zinc</keyword>
<evidence type="ECO:0000313" key="13">
    <source>
        <dbReference type="EMBL" id="KAE8253980.1"/>
    </source>
</evidence>
<dbReference type="NCBIfam" id="TIGR00570">
    <property type="entry name" value="cdk7"/>
    <property type="match status" value="1"/>
</dbReference>
<dbReference type="PROSITE" id="PS50089">
    <property type="entry name" value="ZF_RING_2"/>
    <property type="match status" value="1"/>
</dbReference>
<dbReference type="InterPro" id="IPR004575">
    <property type="entry name" value="MAT1/Tfb3"/>
</dbReference>
<dbReference type="Proteomes" id="UP000077671">
    <property type="component" value="Unassembled WGS sequence"/>
</dbReference>
<evidence type="ECO:0000256" key="10">
    <source>
        <dbReference type="SAM" id="MobiDB-lite"/>
    </source>
</evidence>
<evidence type="ECO:0000313" key="12">
    <source>
        <dbReference type="EMBL" id="CAD6940802.1"/>
    </source>
</evidence>
<accession>A0A177V4V2</accession>
<dbReference type="EMBL" id="LWDD02000977">
    <property type="protein sequence ID" value="KAE8253980.1"/>
    <property type="molecule type" value="Genomic_DNA"/>
</dbReference>
<feature type="region of interest" description="Disordered" evidence="10">
    <location>
        <begin position="1"/>
        <end position="82"/>
    </location>
</feature>
<dbReference type="GO" id="GO:0006289">
    <property type="term" value="P:nucleotide-excision repair"/>
    <property type="evidence" value="ECO:0007669"/>
    <property type="project" value="InterPro"/>
</dbReference>
<evidence type="ECO:0000256" key="1">
    <source>
        <dbReference type="ARBA" id="ARBA00004123"/>
    </source>
</evidence>
<feature type="compositionally biased region" description="Low complexity" evidence="10">
    <location>
        <begin position="1"/>
        <end position="22"/>
    </location>
</feature>
<evidence type="ECO:0000256" key="8">
    <source>
        <dbReference type="ARBA" id="ARBA00033277"/>
    </source>
</evidence>
<gene>
    <name evidence="13" type="ORF">A4X03_0g5784</name>
    <name evidence="12" type="ORF">JKIAZH3_G5935</name>
</gene>
<sequence>MSRRGVSSRSAATAATSIGGPSTRPPPSQHQPQQPTPTPAPPKQQQQQRSTVVAASRVAARGPGVGGGGGSQARVHDPSGRISEFWAPDDKCPQCKTDRLIAPKLRLLVSPCYHKMCESCVDRIFSLGSAPCPQCGATCRKNQFGVQTFSDLGVEREVNVRRRVGKIYNKQDRDFPSMEAYNDYLEEVEEITFNLINNVDPTRTEARIAMHEHANRTQITRTSHSLTLASSHLASSEQNQRVWRQRRAELLRQREEEDAEEARGEERELLELDEGQGGGEGWREKWAGRRREKEERRRREDEVAERERLAMLGSTSTSSSLKNGKKANGATGTGKDGIDIPSNLYRPFQPEMLLDFEGPLARLDDARTLFLIPPPPARLLLSSEGGGGDDERGYVDVWNEQPRLELDAAKVRAGGYDWAEVVRRRVRSGLEGMWIAPVGGEDTLQTAGKS</sequence>
<dbReference type="EMBL" id="CAJHJG010004419">
    <property type="protein sequence ID" value="CAD6940802.1"/>
    <property type="molecule type" value="Genomic_DNA"/>
</dbReference>
<feature type="compositionally biased region" description="Pro residues" evidence="10">
    <location>
        <begin position="23"/>
        <end position="42"/>
    </location>
</feature>
<name>A0A177V4V2_9BASI</name>
<keyword evidence="6" id="KW-0539">Nucleus</keyword>
<comment type="subcellular location">
    <subcellularLocation>
        <location evidence="1">Nucleus</location>
    </subcellularLocation>
</comment>
<dbReference type="Gene3D" id="3.30.40.10">
    <property type="entry name" value="Zinc/RING finger domain, C3HC4 (zinc finger)"/>
    <property type="match status" value="1"/>
</dbReference>
<evidence type="ECO:0000256" key="4">
    <source>
        <dbReference type="ARBA" id="ARBA00022771"/>
    </source>
</evidence>
<reference evidence="12" key="3">
    <citation type="submission" date="2020-10" db="EMBL/GenBank/DDBJ databases">
        <authorList>
            <person name="Sedaghatjoo S."/>
        </authorList>
    </citation>
    <scope>NUCLEOTIDE SEQUENCE</scope>
    <source>
        <strain evidence="12">AZH3</strain>
    </source>
</reference>
<dbReference type="PANTHER" id="PTHR12683">
    <property type="entry name" value="CDK-ACTIVATING KINASE ASSEMBLY FACTOR MAT1"/>
    <property type="match status" value="1"/>
</dbReference>
<evidence type="ECO:0000256" key="5">
    <source>
        <dbReference type="ARBA" id="ARBA00022833"/>
    </source>
</evidence>
<dbReference type="InterPro" id="IPR015877">
    <property type="entry name" value="MAT1_centre"/>
</dbReference>
<feature type="compositionally biased region" description="Basic and acidic residues" evidence="10">
    <location>
        <begin position="281"/>
        <end position="309"/>
    </location>
</feature>
<dbReference type="AlphaFoldDB" id="A0A177V4V2"/>
<evidence type="ECO:0000313" key="14">
    <source>
        <dbReference type="Proteomes" id="UP000077671"/>
    </source>
</evidence>
<proteinExistence type="predicted"/>
<dbReference type="FunFam" id="3.30.40.10:FF:000037">
    <property type="entry name" value="Cdk-activating kinase assembly factor MAT1, centre"/>
    <property type="match status" value="1"/>
</dbReference>
<dbReference type="GO" id="GO:0061575">
    <property type="term" value="F:cyclin-dependent protein serine/threonine kinase activator activity"/>
    <property type="evidence" value="ECO:0007669"/>
    <property type="project" value="InterPro"/>
</dbReference>
<dbReference type="PANTHER" id="PTHR12683:SF13">
    <property type="entry name" value="CDK-ACTIVATING KINASE ASSEMBLY FACTOR MAT1"/>
    <property type="match status" value="1"/>
</dbReference>
<evidence type="ECO:0000313" key="15">
    <source>
        <dbReference type="Proteomes" id="UP000836402"/>
    </source>
</evidence>
<dbReference type="GO" id="GO:0008270">
    <property type="term" value="F:zinc ion binding"/>
    <property type="evidence" value="ECO:0007669"/>
    <property type="project" value="UniProtKB-KW"/>
</dbReference>
<feature type="compositionally biased region" description="Basic and acidic residues" evidence="10">
    <location>
        <begin position="253"/>
        <end position="270"/>
    </location>
</feature>
<dbReference type="Pfam" id="PF06391">
    <property type="entry name" value="MAT1"/>
    <property type="match status" value="1"/>
</dbReference>
<evidence type="ECO:0000256" key="7">
    <source>
        <dbReference type="ARBA" id="ARBA00029873"/>
    </source>
</evidence>
<dbReference type="SMART" id="SM00184">
    <property type="entry name" value="RING"/>
    <property type="match status" value="1"/>
</dbReference>
<evidence type="ECO:0000256" key="6">
    <source>
        <dbReference type="ARBA" id="ARBA00023242"/>
    </source>
</evidence>
<keyword evidence="15" id="KW-1185">Reference proteome</keyword>
<reference evidence="13" key="2">
    <citation type="journal article" date="2019" name="IMA Fungus">
        <title>Genome sequencing and comparison of five Tilletia species to identify candidate genes for the detection of regulated species infecting wheat.</title>
        <authorList>
            <person name="Nguyen H.D.T."/>
            <person name="Sultana T."/>
            <person name="Kesanakurti P."/>
            <person name="Hambleton S."/>
        </authorList>
    </citation>
    <scope>NUCLEOTIDE SEQUENCE</scope>
    <source>
        <strain evidence="13">DAOMC 238032</strain>
    </source>
</reference>